<accession>A0A1J0ADN1</accession>
<dbReference type="OrthoDB" id="513105at2"/>
<name>A0A1J0ADN1_9CYAN</name>
<organism evidence="2 3">
    <name type="scientific">Gloeomargarita lithophora Alchichica-D10</name>
    <dbReference type="NCBI Taxonomy" id="1188229"/>
    <lineage>
        <taxon>Bacteria</taxon>
        <taxon>Bacillati</taxon>
        <taxon>Cyanobacteriota</taxon>
        <taxon>Cyanophyceae</taxon>
        <taxon>Gloeomargaritales</taxon>
        <taxon>Gloeomargaritaceae</taxon>
        <taxon>Gloeomargarita</taxon>
    </lineage>
</organism>
<dbReference type="Proteomes" id="UP000180235">
    <property type="component" value="Chromosome"/>
</dbReference>
<dbReference type="STRING" id="1188229.GlitD10_1694"/>
<feature type="coiled-coil region" evidence="1">
    <location>
        <begin position="2"/>
        <end position="29"/>
    </location>
</feature>
<evidence type="ECO:0000313" key="2">
    <source>
        <dbReference type="EMBL" id="APB34019.1"/>
    </source>
</evidence>
<sequence>MQGQLEEQLQQLSQKVEALEGLIERFRLELFNSLDLGHHPTRPVLQTNYLGGISDHRDILVESPPQQNYAQDGQDLPPEMQIQRLMAQLTAAYSRIATLEEQLVACRIHSSR</sequence>
<keyword evidence="1" id="KW-0175">Coiled coil</keyword>
<dbReference type="EMBL" id="CP017675">
    <property type="protein sequence ID" value="APB34019.1"/>
    <property type="molecule type" value="Genomic_DNA"/>
</dbReference>
<gene>
    <name evidence="2" type="ORF">GlitD10_1694</name>
</gene>
<reference evidence="2 3" key="1">
    <citation type="submission" date="2016-10" db="EMBL/GenBank/DDBJ databases">
        <title>Description of Gloeomargarita lithophora gen. nov., sp. nov., a thylakoid-bearing basal-branching cyanobacterium with intracellular carbonates, and proposal for Gloeomargaritales ord. nov.</title>
        <authorList>
            <person name="Moreira D."/>
            <person name="Tavera R."/>
            <person name="Benzerara K."/>
            <person name="Skouri-Panet F."/>
            <person name="Couradeau E."/>
            <person name="Gerard E."/>
            <person name="Loussert C."/>
            <person name="Novelo E."/>
            <person name="Zivanovic Y."/>
            <person name="Lopez-Garcia P."/>
        </authorList>
    </citation>
    <scope>NUCLEOTIDE SEQUENCE [LARGE SCALE GENOMIC DNA]</scope>
    <source>
        <strain evidence="2 3">D10</strain>
    </source>
</reference>
<protein>
    <submittedName>
        <fullName evidence="2">Uncharacterized protein</fullName>
    </submittedName>
</protein>
<dbReference type="RefSeq" id="WP_071454524.1">
    <property type="nucleotide sequence ID" value="NZ_CP017675.1"/>
</dbReference>
<dbReference type="AlphaFoldDB" id="A0A1J0ADN1"/>
<keyword evidence="3" id="KW-1185">Reference proteome</keyword>
<evidence type="ECO:0000256" key="1">
    <source>
        <dbReference type="SAM" id="Coils"/>
    </source>
</evidence>
<evidence type="ECO:0000313" key="3">
    <source>
        <dbReference type="Proteomes" id="UP000180235"/>
    </source>
</evidence>
<dbReference type="KEGG" id="glt:GlitD10_1694"/>
<proteinExistence type="predicted"/>